<evidence type="ECO:0000313" key="3">
    <source>
        <dbReference type="RefSeq" id="XP_003746866.1"/>
    </source>
</evidence>
<dbReference type="GeneID" id="100904722"/>
<evidence type="ECO:0000256" key="1">
    <source>
        <dbReference type="SAM" id="MobiDB-lite"/>
    </source>
</evidence>
<accession>A0AAJ6QX57</accession>
<keyword evidence="2" id="KW-1185">Reference proteome</keyword>
<dbReference type="KEGG" id="goe:100904722"/>
<reference evidence="3" key="1">
    <citation type="submission" date="2025-08" db="UniProtKB">
        <authorList>
            <consortium name="RefSeq"/>
        </authorList>
    </citation>
    <scope>IDENTIFICATION</scope>
</reference>
<sequence length="187" mass="21074">MSPNASESEIMEEASMSYTGSVSLADVKVPQDFSPSLVPAVDHNMFFDLNGRRKRLWLVTVPPNTDPEDLEGAKVKKNKCVIPSGSKRYDVATRTRKEHQAVVVHKDLEAVAVRMRLAGTVSFRERIEVPELEFALPEDKRSAPRTDACQRFVPFGSDMPKVHSRELPEGGKLKRRKKKKRSERQGS</sequence>
<dbReference type="Gene3D" id="6.20.250.70">
    <property type="match status" value="1"/>
</dbReference>
<evidence type="ECO:0000313" key="2">
    <source>
        <dbReference type="Proteomes" id="UP000694867"/>
    </source>
</evidence>
<feature type="compositionally biased region" description="Basic and acidic residues" evidence="1">
    <location>
        <begin position="160"/>
        <end position="172"/>
    </location>
</feature>
<feature type="compositionally biased region" description="Basic residues" evidence="1">
    <location>
        <begin position="173"/>
        <end position="187"/>
    </location>
</feature>
<dbReference type="AlphaFoldDB" id="A0AAJ6QX57"/>
<protein>
    <submittedName>
        <fullName evidence="3">Uncharacterized protein LOC100904722</fullName>
    </submittedName>
</protein>
<gene>
    <name evidence="3" type="primary">LOC100904722</name>
</gene>
<feature type="region of interest" description="Disordered" evidence="1">
    <location>
        <begin position="152"/>
        <end position="187"/>
    </location>
</feature>
<dbReference type="RefSeq" id="XP_003746866.1">
    <property type="nucleotide sequence ID" value="XM_003746818.1"/>
</dbReference>
<proteinExistence type="predicted"/>
<dbReference type="Proteomes" id="UP000694867">
    <property type="component" value="Unplaced"/>
</dbReference>
<organism evidence="2 3">
    <name type="scientific">Galendromus occidentalis</name>
    <name type="common">western predatory mite</name>
    <dbReference type="NCBI Taxonomy" id="34638"/>
    <lineage>
        <taxon>Eukaryota</taxon>
        <taxon>Metazoa</taxon>
        <taxon>Ecdysozoa</taxon>
        <taxon>Arthropoda</taxon>
        <taxon>Chelicerata</taxon>
        <taxon>Arachnida</taxon>
        <taxon>Acari</taxon>
        <taxon>Parasitiformes</taxon>
        <taxon>Mesostigmata</taxon>
        <taxon>Gamasina</taxon>
        <taxon>Phytoseioidea</taxon>
        <taxon>Phytoseiidae</taxon>
        <taxon>Typhlodrominae</taxon>
        <taxon>Galendromus</taxon>
    </lineage>
</organism>
<name>A0AAJ6QX57_9ACAR</name>